<dbReference type="FunFam" id="2.40.30.10:FF:000069">
    <property type="entry name" value="NADH-cytochrome b5 reductase"/>
    <property type="match status" value="1"/>
</dbReference>
<dbReference type="InterPro" id="IPR001709">
    <property type="entry name" value="Flavoprot_Pyr_Nucl_cyt_Rdtase"/>
</dbReference>
<dbReference type="PRINTS" id="PR00371">
    <property type="entry name" value="FPNCR"/>
</dbReference>
<evidence type="ECO:0000256" key="4">
    <source>
        <dbReference type="ARBA" id="ARBA00022630"/>
    </source>
</evidence>
<dbReference type="EC" id="1.6.2.2" evidence="12"/>
<evidence type="ECO:0000256" key="7">
    <source>
        <dbReference type="ARBA" id="ARBA00022989"/>
    </source>
</evidence>
<sequence length="312" mass="35664">MSIVETCISFVSTNPFYPFCTGLLLNCVVTPLYFWKTQNGRIVVVSLLQFVVLYATAFISIGTDKSLYRNKWVALPLSKKTRISRNTSLYCFKLKYPFERLHIPMGYHLAVRVTINGERLVRYYTPVNVPNTEGHLELVVKTYKHGVVSKYFDKLKIGQYVEFKGPLGELEYDQDTATELGIIAGGSGITPVLQVLQEIIPSPEDLTHISLIYANETEDDILMKSQLDHMAKEYPHFKVHYVIHKPNGKWNGDVGYVTLEEMKRYLPKQAEDHRLLICGPPKMNEMVLNYAKELGWSNGFHKGNGTDKVFVF</sequence>
<dbReference type="Proteomes" id="UP000501346">
    <property type="component" value="Chromosome ScXIII"/>
</dbReference>
<evidence type="ECO:0000256" key="2">
    <source>
        <dbReference type="ARBA" id="ARBA00004370"/>
    </source>
</evidence>
<comment type="catalytic activity">
    <reaction evidence="12">
        <text>2 Fe(III)-[cytochrome b5] + NADH = 2 Fe(II)-[cytochrome b5] + NAD(+) + H(+)</text>
        <dbReference type="Rhea" id="RHEA:46680"/>
        <dbReference type="Rhea" id="RHEA-COMP:10438"/>
        <dbReference type="Rhea" id="RHEA-COMP:10439"/>
        <dbReference type="ChEBI" id="CHEBI:15378"/>
        <dbReference type="ChEBI" id="CHEBI:29033"/>
        <dbReference type="ChEBI" id="CHEBI:29034"/>
        <dbReference type="ChEBI" id="CHEBI:57540"/>
        <dbReference type="ChEBI" id="CHEBI:57945"/>
        <dbReference type="EC" id="1.6.2.2"/>
    </reaction>
</comment>
<dbReference type="SUPFAM" id="SSF52343">
    <property type="entry name" value="Ferredoxin reductase-like, C-terminal NADP-linked domain"/>
    <property type="match status" value="1"/>
</dbReference>
<evidence type="ECO:0000256" key="11">
    <source>
        <dbReference type="PIRSR" id="PIRSR601834-1"/>
    </source>
</evidence>
<dbReference type="PANTHER" id="PTHR19370:SF143">
    <property type="entry name" value="PLASMA MEMBRANE-ASSOCIATED COENZYME Q6 REDUCTASE PGA3"/>
    <property type="match status" value="1"/>
</dbReference>
<dbReference type="GO" id="GO:0090524">
    <property type="term" value="F:cytochrome-b5 reductase activity, acting on NADH"/>
    <property type="evidence" value="ECO:0007669"/>
    <property type="project" value="UniProtKB-EC"/>
</dbReference>
<feature type="binding site" evidence="11">
    <location>
        <position position="141"/>
    </location>
    <ligand>
        <name>FAD</name>
        <dbReference type="ChEBI" id="CHEBI:57692"/>
    </ligand>
</feature>
<dbReference type="PANTHER" id="PTHR19370">
    <property type="entry name" value="NADH-CYTOCHROME B5 REDUCTASE"/>
    <property type="match status" value="1"/>
</dbReference>
<comment type="cofactor">
    <cofactor evidence="1 11 12">
        <name>FAD</name>
        <dbReference type="ChEBI" id="CHEBI:57692"/>
    </cofactor>
</comment>
<organism evidence="15 16">
    <name type="scientific">Saccharomyces pastorianus</name>
    <name type="common">Lager yeast</name>
    <name type="synonym">Saccharomyces cerevisiae x Saccharomyces eubayanus</name>
    <dbReference type="NCBI Taxonomy" id="27292"/>
    <lineage>
        <taxon>Eukaryota</taxon>
        <taxon>Fungi</taxon>
        <taxon>Dikarya</taxon>
        <taxon>Ascomycota</taxon>
        <taxon>Saccharomycotina</taxon>
        <taxon>Saccharomycetes</taxon>
        <taxon>Saccharomycetales</taxon>
        <taxon>Saccharomycetaceae</taxon>
        <taxon>Saccharomyces</taxon>
    </lineage>
</organism>
<keyword evidence="9 12" id="KW-0520">NAD</keyword>
<accession>A0A6C1DYW1</accession>
<dbReference type="InterPro" id="IPR001433">
    <property type="entry name" value="OxRdtase_FAD/NAD-bd"/>
</dbReference>
<dbReference type="InterPro" id="IPR039261">
    <property type="entry name" value="FNR_nucleotide-bd"/>
</dbReference>
<keyword evidence="6 11" id="KW-0274">FAD</keyword>
<keyword evidence="16" id="KW-1185">Reference proteome</keyword>
<dbReference type="Gene3D" id="3.40.50.80">
    <property type="entry name" value="Nucleotide-binding domain of ferredoxin-NADP reductase (FNR) module"/>
    <property type="match status" value="1"/>
</dbReference>
<evidence type="ECO:0000256" key="1">
    <source>
        <dbReference type="ARBA" id="ARBA00001974"/>
    </source>
</evidence>
<protein>
    <recommendedName>
        <fullName evidence="12">NADH-cytochrome b5 reductase</fullName>
        <ecNumber evidence="12">1.6.2.2</ecNumber>
    </recommendedName>
</protein>
<feature type="transmembrane region" description="Helical" evidence="13">
    <location>
        <begin position="16"/>
        <end position="35"/>
    </location>
</feature>
<dbReference type="Pfam" id="PF00970">
    <property type="entry name" value="FAD_binding_6"/>
    <property type="match status" value="1"/>
</dbReference>
<feature type="binding site" evidence="11">
    <location>
        <position position="190"/>
    </location>
    <ligand>
        <name>FAD</name>
        <dbReference type="ChEBI" id="CHEBI:57692"/>
    </ligand>
</feature>
<dbReference type="Gene3D" id="2.40.30.10">
    <property type="entry name" value="Translation factors"/>
    <property type="match status" value="1"/>
</dbReference>
<feature type="binding site" evidence="11">
    <location>
        <position position="139"/>
    </location>
    <ligand>
        <name>FAD</name>
        <dbReference type="ChEBI" id="CHEBI:57692"/>
    </ligand>
</feature>
<feature type="binding site" evidence="11">
    <location>
        <position position="148"/>
    </location>
    <ligand>
        <name>FAD</name>
        <dbReference type="ChEBI" id="CHEBI:57692"/>
    </ligand>
</feature>
<reference evidence="15 16" key="1">
    <citation type="journal article" date="2019" name="BMC Genomics">
        <title>Chromosome level assembly and comparative genome analysis confirm lager-brewing yeasts originated from a single hybridization.</title>
        <authorList>
            <person name="Salazar A.N."/>
            <person name="Gorter de Vries A.R."/>
            <person name="van den Broek M."/>
            <person name="Brouwers N."/>
            <person name="de la Torre Cortes P."/>
            <person name="Kuijpers N.G.A."/>
            <person name="Daran J.G."/>
            <person name="Abeel T."/>
        </authorList>
    </citation>
    <scope>NUCLEOTIDE SEQUENCE [LARGE SCALE GENOMIC DNA]</scope>
    <source>
        <strain evidence="15 16">CBS 1483</strain>
    </source>
</reference>
<name>A0A6C1DYW1_SACPS</name>
<keyword evidence="5 13" id="KW-0812">Transmembrane</keyword>
<dbReference type="OrthoDB" id="432685at2759"/>
<evidence type="ECO:0000256" key="8">
    <source>
        <dbReference type="ARBA" id="ARBA00023002"/>
    </source>
</evidence>
<keyword evidence="4 11" id="KW-0285">Flavoprotein</keyword>
<feature type="binding site" evidence="11">
    <location>
        <position position="122"/>
    </location>
    <ligand>
        <name>FAD</name>
        <dbReference type="ChEBI" id="CHEBI:57692"/>
    </ligand>
</feature>
<dbReference type="SUPFAM" id="SSF63380">
    <property type="entry name" value="Riboflavin synthase domain-like"/>
    <property type="match status" value="1"/>
</dbReference>
<evidence type="ECO:0000256" key="13">
    <source>
        <dbReference type="SAM" id="Phobius"/>
    </source>
</evidence>
<dbReference type="EMBL" id="CP048994">
    <property type="protein sequence ID" value="QID81434.1"/>
    <property type="molecule type" value="Genomic_DNA"/>
</dbReference>
<dbReference type="FunFam" id="3.40.50.80:FF:000009">
    <property type="entry name" value="NADH-cytochrome b5 reductase"/>
    <property type="match status" value="1"/>
</dbReference>
<dbReference type="InterPro" id="IPR008333">
    <property type="entry name" value="Cbr1-like_FAD-bd_dom"/>
</dbReference>
<dbReference type="AlphaFoldDB" id="A0A6C1DYW1"/>
<dbReference type="Pfam" id="PF00175">
    <property type="entry name" value="NAD_binding_1"/>
    <property type="match status" value="1"/>
</dbReference>
<dbReference type="InterPro" id="IPR017938">
    <property type="entry name" value="Riboflavin_synthase-like_b-brl"/>
</dbReference>
<feature type="binding site" evidence="11">
    <location>
        <position position="124"/>
    </location>
    <ligand>
        <name>FAD</name>
        <dbReference type="ChEBI" id="CHEBI:57692"/>
    </ligand>
</feature>
<gene>
    <name evidence="15" type="primary">AIM33_1</name>
    <name evidence="15" type="ORF">GRS66_003810</name>
</gene>
<evidence type="ECO:0000256" key="5">
    <source>
        <dbReference type="ARBA" id="ARBA00022692"/>
    </source>
</evidence>
<dbReference type="InterPro" id="IPR017927">
    <property type="entry name" value="FAD-bd_FR_type"/>
</dbReference>
<evidence type="ECO:0000256" key="3">
    <source>
        <dbReference type="ARBA" id="ARBA00006105"/>
    </source>
</evidence>
<evidence type="ECO:0000259" key="14">
    <source>
        <dbReference type="PROSITE" id="PS51384"/>
    </source>
</evidence>
<evidence type="ECO:0000256" key="12">
    <source>
        <dbReference type="RuleBase" id="RU361226"/>
    </source>
</evidence>
<feature type="binding site" evidence="11">
    <location>
        <position position="149"/>
    </location>
    <ligand>
        <name>FAD</name>
        <dbReference type="ChEBI" id="CHEBI:57692"/>
    </ligand>
</feature>
<feature type="domain" description="FAD-binding FR-type" evidence="14">
    <location>
        <begin position="70"/>
        <end position="173"/>
    </location>
</feature>
<dbReference type="PROSITE" id="PS51384">
    <property type="entry name" value="FAD_FR"/>
    <property type="match status" value="1"/>
</dbReference>
<evidence type="ECO:0000313" key="15">
    <source>
        <dbReference type="EMBL" id="QID81434.1"/>
    </source>
</evidence>
<feature type="transmembrane region" description="Helical" evidence="13">
    <location>
        <begin position="42"/>
        <end position="61"/>
    </location>
</feature>
<evidence type="ECO:0000256" key="6">
    <source>
        <dbReference type="ARBA" id="ARBA00022827"/>
    </source>
</evidence>
<dbReference type="GO" id="GO:0016020">
    <property type="term" value="C:membrane"/>
    <property type="evidence" value="ECO:0007669"/>
    <property type="project" value="UniProtKB-SubCell"/>
</dbReference>
<comment type="subcellular location">
    <subcellularLocation>
        <location evidence="2">Membrane</location>
    </subcellularLocation>
</comment>
<dbReference type="GO" id="GO:0006696">
    <property type="term" value="P:ergosterol biosynthetic process"/>
    <property type="evidence" value="ECO:0007669"/>
    <property type="project" value="TreeGrafter"/>
</dbReference>
<keyword evidence="10 13" id="KW-0472">Membrane</keyword>
<dbReference type="PRINTS" id="PR00406">
    <property type="entry name" value="CYTB5RDTASE"/>
</dbReference>
<evidence type="ECO:0000256" key="10">
    <source>
        <dbReference type="ARBA" id="ARBA00023136"/>
    </source>
</evidence>
<keyword evidence="7 13" id="KW-1133">Transmembrane helix</keyword>
<keyword evidence="8 12" id="KW-0560">Oxidoreductase</keyword>
<comment type="similarity">
    <text evidence="3 12">Belongs to the flavoprotein pyridine nucleotide cytochrome reductase family.</text>
</comment>
<dbReference type="InterPro" id="IPR001834">
    <property type="entry name" value="CBR-like"/>
</dbReference>
<evidence type="ECO:0000313" key="16">
    <source>
        <dbReference type="Proteomes" id="UP000501346"/>
    </source>
</evidence>
<evidence type="ECO:0000256" key="9">
    <source>
        <dbReference type="ARBA" id="ARBA00023027"/>
    </source>
</evidence>
<dbReference type="CDD" id="cd06183">
    <property type="entry name" value="cyt_b5_reduct_like"/>
    <property type="match status" value="1"/>
</dbReference>
<proteinExistence type="inferred from homology"/>